<dbReference type="CDD" id="cd17268">
    <property type="entry name" value="RMtype1_S_Ara36733I_TRD1-CR1_like"/>
    <property type="match status" value="1"/>
</dbReference>
<feature type="domain" description="Type I restriction modification DNA specificity" evidence="4">
    <location>
        <begin position="201"/>
        <end position="350"/>
    </location>
</feature>
<keyword evidence="3" id="KW-0238">DNA-binding</keyword>
<protein>
    <recommendedName>
        <fullName evidence="4">Type I restriction modification DNA specificity domain-containing protein</fullName>
    </recommendedName>
</protein>
<dbReference type="SUPFAM" id="SSF116734">
    <property type="entry name" value="DNA methylase specificity domain"/>
    <property type="match status" value="2"/>
</dbReference>
<evidence type="ECO:0000256" key="3">
    <source>
        <dbReference type="ARBA" id="ARBA00023125"/>
    </source>
</evidence>
<name>A0ABM8Q9W8_9BACT</name>
<reference evidence="5 6" key="1">
    <citation type="submission" date="2020-11" db="EMBL/GenBank/DDBJ databases">
        <authorList>
            <person name="Peeters C."/>
        </authorList>
    </citation>
    <scope>NUCLEOTIDE SEQUENCE [LARGE SCALE GENOMIC DNA]</scope>
    <source>
        <strain evidence="5 6">LMG 7974</strain>
    </source>
</reference>
<dbReference type="PANTHER" id="PTHR43140">
    <property type="entry name" value="TYPE-1 RESTRICTION ENZYME ECOKI SPECIFICITY PROTEIN"/>
    <property type="match status" value="1"/>
</dbReference>
<gene>
    <name evidence="5" type="ORF">LMG7974_01740</name>
</gene>
<evidence type="ECO:0000256" key="2">
    <source>
        <dbReference type="ARBA" id="ARBA00022747"/>
    </source>
</evidence>
<dbReference type="Proteomes" id="UP000789803">
    <property type="component" value="Unassembled WGS sequence"/>
</dbReference>
<evidence type="ECO:0000259" key="4">
    <source>
        <dbReference type="Pfam" id="PF01420"/>
    </source>
</evidence>
<feature type="domain" description="Type I restriction modification DNA specificity" evidence="4">
    <location>
        <begin position="1"/>
        <end position="183"/>
    </location>
</feature>
<proteinExistence type="inferred from homology"/>
<evidence type="ECO:0000256" key="1">
    <source>
        <dbReference type="ARBA" id="ARBA00010923"/>
    </source>
</evidence>
<dbReference type="InterPro" id="IPR051212">
    <property type="entry name" value="Type-I_RE_S_subunit"/>
</dbReference>
<dbReference type="InterPro" id="IPR000055">
    <property type="entry name" value="Restrct_endonuc_typeI_TRD"/>
</dbReference>
<dbReference type="InterPro" id="IPR044946">
    <property type="entry name" value="Restrct_endonuc_typeI_TRD_sf"/>
</dbReference>
<comment type="similarity">
    <text evidence="1">Belongs to the type-I restriction system S methylase family.</text>
</comment>
<dbReference type="EMBL" id="CAJHOF010000020">
    <property type="protein sequence ID" value="CAD7289663.1"/>
    <property type="molecule type" value="Genomic_DNA"/>
</dbReference>
<dbReference type="RefSeq" id="WP_336245597.1">
    <property type="nucleotide sequence ID" value="NZ_CAJHOF010000020.1"/>
</dbReference>
<sequence length="353" mass="40931">MEFRKLGEIGETFAGLRGKNKEHFKDGNAKYVTYMNIFFNNPATNLQISDLVQVKTNENQNFIKKGDFLVAGSSENLEDSGMISVVCEKPLENIYLNSFCFGFRFYDEFVNLFEPNFLKHYFRSNFFRNQIRKCSFGVTRFNLNKNKFLNLKIPIPPIKVQNEIVRILDSFAKLEAELEARRRQYRFYRDKLLNFDTHTVKWVSLGEICEIVRGGNFQKKDFLSNGFPCIHYGQIYTKYGIFANETISFVSDEVAKKSKKAQTNDIIMAITSENVEDVCKSVAWLGKDEIAVSGHTAIIKHNQNAKFLTYYFHSKIFQNQKRKLAHGIKVIEVTPKDLLNLKIPLPSLKNKSR</sequence>
<comment type="caution">
    <text evidence="5">The sequence shown here is derived from an EMBL/GenBank/DDBJ whole genome shotgun (WGS) entry which is preliminary data.</text>
</comment>
<dbReference type="Gene3D" id="3.90.220.20">
    <property type="entry name" value="DNA methylase specificity domains"/>
    <property type="match status" value="2"/>
</dbReference>
<accession>A0ABM8Q9W8</accession>
<evidence type="ECO:0000313" key="6">
    <source>
        <dbReference type="Proteomes" id="UP000789803"/>
    </source>
</evidence>
<organism evidence="5 6">
    <name type="scientific">Campylobacter majalis</name>
    <dbReference type="NCBI Taxonomy" id="2790656"/>
    <lineage>
        <taxon>Bacteria</taxon>
        <taxon>Pseudomonadati</taxon>
        <taxon>Campylobacterota</taxon>
        <taxon>Epsilonproteobacteria</taxon>
        <taxon>Campylobacterales</taxon>
        <taxon>Campylobacteraceae</taxon>
        <taxon>Campylobacter</taxon>
    </lineage>
</organism>
<dbReference type="Pfam" id="PF01420">
    <property type="entry name" value="Methylase_S"/>
    <property type="match status" value="2"/>
</dbReference>
<keyword evidence="6" id="KW-1185">Reference proteome</keyword>
<keyword evidence="2" id="KW-0680">Restriction system</keyword>
<evidence type="ECO:0000313" key="5">
    <source>
        <dbReference type="EMBL" id="CAD7289663.1"/>
    </source>
</evidence>
<dbReference type="PANTHER" id="PTHR43140:SF1">
    <property type="entry name" value="TYPE I RESTRICTION ENZYME ECOKI SPECIFICITY SUBUNIT"/>
    <property type="match status" value="1"/>
</dbReference>